<organism evidence="1 2">
    <name type="scientific">Microbacterium kribbense</name>
    <dbReference type="NCBI Taxonomy" id="433645"/>
    <lineage>
        <taxon>Bacteria</taxon>
        <taxon>Bacillati</taxon>
        <taxon>Actinomycetota</taxon>
        <taxon>Actinomycetes</taxon>
        <taxon>Micrococcales</taxon>
        <taxon>Microbacteriaceae</taxon>
        <taxon>Microbacterium</taxon>
    </lineage>
</organism>
<keyword evidence="2" id="KW-1185">Reference proteome</keyword>
<proteinExistence type="predicted"/>
<sequence length="311" mass="34091">MESLPYWMDGVAFTVAEGRAAGLTDARMRRPEALRPFHGLRVIGTDGRIDGGIIDRCTDLRVVLPRAAEFCGATAARLWGIPLPTELTDDVHVLVSGATAVRRPGVVGWTRAVPAAFGRIEHGLPVTSPADTWVMLAAMTAERGGEVSREWLVAIGDFLISGLRTKHGRDKPLATLAELEAAAQRYGSRRGAVKLRWALPRLRSPVDSPRETLLRVGLVAARLPEPVVQPAILTAAGVRHPDLGYLDERVLLEYLGDVHRVDKSVWRRDLTRVQLFQDAGYHVMLVGADDVAPEGMPALAQRVRRALHRTR</sequence>
<gene>
    <name evidence="1" type="ORF">GCM10022240_28610</name>
</gene>
<dbReference type="EMBL" id="BAABAF010000010">
    <property type="protein sequence ID" value="GAA3775200.1"/>
    <property type="molecule type" value="Genomic_DNA"/>
</dbReference>
<accession>A0ABP7GTV6</accession>
<evidence type="ECO:0008006" key="3">
    <source>
        <dbReference type="Google" id="ProtNLM"/>
    </source>
</evidence>
<dbReference type="RefSeq" id="WP_344784803.1">
    <property type="nucleotide sequence ID" value="NZ_BAABAF010000010.1"/>
</dbReference>
<evidence type="ECO:0000313" key="1">
    <source>
        <dbReference type="EMBL" id="GAA3775200.1"/>
    </source>
</evidence>
<dbReference type="Proteomes" id="UP001500540">
    <property type="component" value="Unassembled WGS sequence"/>
</dbReference>
<evidence type="ECO:0000313" key="2">
    <source>
        <dbReference type="Proteomes" id="UP001500540"/>
    </source>
</evidence>
<protein>
    <recommendedName>
        <fullName evidence="3">DUF559 domain-containing protein</fullName>
    </recommendedName>
</protein>
<reference evidence="2" key="1">
    <citation type="journal article" date="2019" name="Int. J. Syst. Evol. Microbiol.">
        <title>The Global Catalogue of Microorganisms (GCM) 10K type strain sequencing project: providing services to taxonomists for standard genome sequencing and annotation.</title>
        <authorList>
            <consortium name="The Broad Institute Genomics Platform"/>
            <consortium name="The Broad Institute Genome Sequencing Center for Infectious Disease"/>
            <person name="Wu L."/>
            <person name="Ma J."/>
        </authorList>
    </citation>
    <scope>NUCLEOTIDE SEQUENCE [LARGE SCALE GENOMIC DNA]</scope>
    <source>
        <strain evidence="2">JCM 16950</strain>
    </source>
</reference>
<name>A0ABP7GTV6_9MICO</name>
<comment type="caution">
    <text evidence="1">The sequence shown here is derived from an EMBL/GenBank/DDBJ whole genome shotgun (WGS) entry which is preliminary data.</text>
</comment>